<accession>A0A7S4BL75</accession>
<reference evidence="3" key="1">
    <citation type="submission" date="2021-01" db="EMBL/GenBank/DDBJ databases">
        <authorList>
            <person name="Corre E."/>
            <person name="Pelletier E."/>
            <person name="Niang G."/>
            <person name="Scheremetjew M."/>
            <person name="Finn R."/>
            <person name="Kale V."/>
            <person name="Holt S."/>
            <person name="Cochrane G."/>
            <person name="Meng A."/>
            <person name="Brown T."/>
            <person name="Cohen L."/>
        </authorList>
    </citation>
    <scope>NUCLEOTIDE SEQUENCE</scope>
    <source>
        <strain evidence="3">CCMP645</strain>
    </source>
</reference>
<feature type="signal peptide" evidence="2">
    <location>
        <begin position="1"/>
        <end position="19"/>
    </location>
</feature>
<name>A0A7S4BL75_CHRCT</name>
<dbReference type="AlphaFoldDB" id="A0A7S4BL75"/>
<evidence type="ECO:0000313" key="3">
    <source>
        <dbReference type="EMBL" id="CAE0769514.1"/>
    </source>
</evidence>
<dbReference type="EMBL" id="HBIZ01034730">
    <property type="protein sequence ID" value="CAE0769514.1"/>
    <property type="molecule type" value="Transcribed_RNA"/>
</dbReference>
<protein>
    <submittedName>
        <fullName evidence="3">Uncharacterized protein</fullName>
    </submittedName>
</protein>
<feature type="region of interest" description="Disordered" evidence="1">
    <location>
        <begin position="27"/>
        <end position="47"/>
    </location>
</feature>
<proteinExistence type="predicted"/>
<organism evidence="3">
    <name type="scientific">Chrysotila carterae</name>
    <name type="common">Marine alga</name>
    <name type="synonym">Syracosphaera carterae</name>
    <dbReference type="NCBI Taxonomy" id="13221"/>
    <lineage>
        <taxon>Eukaryota</taxon>
        <taxon>Haptista</taxon>
        <taxon>Haptophyta</taxon>
        <taxon>Prymnesiophyceae</taxon>
        <taxon>Isochrysidales</taxon>
        <taxon>Isochrysidaceae</taxon>
        <taxon>Chrysotila</taxon>
    </lineage>
</organism>
<sequence>MQTFLKCFFQFLFANCVFVERQMAPGAQKQVKREREDAVSERKDASASTDIAATSSAPVAATAAAAAGLSRRPVAAVPPGARSVSPVEHICAYDDLGAARDRAAFVDEAGSVGLREAEDGPRLRLDSVRVERARVFRRQVEGCASALKVVVQIHEECESRSHRAAVRVVHVPAVCADAGAGPRPVDVWPVYSALAVGKASPARVDTFERVLSEALRQVPAHLPWREGRGTDDAYVG</sequence>
<feature type="compositionally biased region" description="Basic and acidic residues" evidence="1">
    <location>
        <begin position="31"/>
        <end position="45"/>
    </location>
</feature>
<feature type="chain" id="PRO_5030773976" evidence="2">
    <location>
        <begin position="20"/>
        <end position="236"/>
    </location>
</feature>
<keyword evidence="2" id="KW-0732">Signal</keyword>
<gene>
    <name evidence="3" type="ORF">PCAR00345_LOCUS22126</name>
</gene>
<evidence type="ECO:0000256" key="2">
    <source>
        <dbReference type="SAM" id="SignalP"/>
    </source>
</evidence>
<evidence type="ECO:0000256" key="1">
    <source>
        <dbReference type="SAM" id="MobiDB-lite"/>
    </source>
</evidence>